<comment type="subcellular location">
    <subcellularLocation>
        <location evidence="1">Nucleus</location>
    </subcellularLocation>
</comment>
<feature type="region of interest" description="Disordered" evidence="6">
    <location>
        <begin position="469"/>
        <end position="489"/>
    </location>
</feature>
<gene>
    <name evidence="8" type="ORF">DL762_010052</name>
</gene>
<feature type="region of interest" description="Disordered" evidence="6">
    <location>
        <begin position="1"/>
        <end position="63"/>
    </location>
</feature>
<dbReference type="PROSITE" id="PS51821">
    <property type="entry name" value="VELVET"/>
    <property type="match status" value="1"/>
</dbReference>
<evidence type="ECO:0000313" key="9">
    <source>
        <dbReference type="Proteomes" id="UP000294003"/>
    </source>
</evidence>
<evidence type="ECO:0000256" key="6">
    <source>
        <dbReference type="SAM" id="MobiDB-lite"/>
    </source>
</evidence>
<keyword evidence="2" id="KW-0749">Sporulation</keyword>
<feature type="compositionally biased region" description="Polar residues" evidence="6">
    <location>
        <begin position="239"/>
        <end position="255"/>
    </location>
</feature>
<sequence length="514" mass="55914">MQHHQQQWLGPSHGHRSYVPNSTPRLSPNGTPEKPPWSLVVRQQPRHAKVAGVKDKDKKPVDPPPILALVINDPISSLHIQSPYLFVSAVLEDADTERSGRKSPHSPPTQNALTGSTVSSLHKLKDIDNVETAFFVFGDLAVKKEGFFRIRFDLLQIDLMSREVTHLTSVLSDVFEVQSARSFKGLSESTFLTRSLSDQGVRLRVRKTPKQKAVDQRHEEFARNLKRMRHARGDPSEGMQPQTRGSRDSIGSQGQPFYDANVYQGAAAYGEERPHQRRRIGSASISPSSSLPTGAAAVLGYNPTPSSLPTSYSQPSSSGPMLPTLMAPLRQHGTQFNTSMQFGPSPTQNPMETFHFTGGQQSPYGDDAASSYVPNVSQAQVGTNASSIPNTSGPAHIQPNGIPVSIPDTPVAAYPISQYPNNTTAPYPNGTLPTYASAPPHSSGSSSVPTSFSPEGYPIFETPYEYHQMGDHGLRTPQSPGIAPDAMSGFNNINNPSYFNHMRGHPGIEPKQST</sequence>
<feature type="domain" description="Velvet" evidence="7">
    <location>
        <begin position="32"/>
        <end position="206"/>
    </location>
</feature>
<keyword evidence="3" id="KW-0805">Transcription regulation</keyword>
<feature type="region of interest" description="Disordered" evidence="6">
    <location>
        <begin position="227"/>
        <end position="256"/>
    </location>
</feature>
<keyword evidence="9" id="KW-1185">Reference proteome</keyword>
<dbReference type="InterPro" id="IPR038491">
    <property type="entry name" value="Velvet_dom_sf"/>
</dbReference>
<evidence type="ECO:0000256" key="4">
    <source>
        <dbReference type="ARBA" id="ARBA00023163"/>
    </source>
</evidence>
<keyword evidence="5" id="KW-0539">Nucleus</keyword>
<evidence type="ECO:0000256" key="1">
    <source>
        <dbReference type="ARBA" id="ARBA00004123"/>
    </source>
</evidence>
<evidence type="ECO:0000256" key="3">
    <source>
        <dbReference type="ARBA" id="ARBA00023015"/>
    </source>
</evidence>
<dbReference type="PANTHER" id="PTHR33572:SF18">
    <property type="entry name" value="SPORE DEVELOPMENT REGULATOR VOSA"/>
    <property type="match status" value="1"/>
</dbReference>
<feature type="compositionally biased region" description="Polar residues" evidence="6">
    <location>
        <begin position="19"/>
        <end position="30"/>
    </location>
</feature>
<dbReference type="Proteomes" id="UP000294003">
    <property type="component" value="Unassembled WGS sequence"/>
</dbReference>
<feature type="region of interest" description="Disordered" evidence="6">
    <location>
        <begin position="96"/>
        <end position="117"/>
    </location>
</feature>
<keyword evidence="4" id="KW-0804">Transcription</keyword>
<feature type="compositionally biased region" description="Basic and acidic residues" evidence="6">
    <location>
        <begin position="52"/>
        <end position="61"/>
    </location>
</feature>
<feature type="region of interest" description="Disordered" evidence="6">
    <location>
        <begin position="422"/>
        <end position="456"/>
    </location>
</feature>
<evidence type="ECO:0000256" key="2">
    <source>
        <dbReference type="ARBA" id="ARBA00022969"/>
    </source>
</evidence>
<evidence type="ECO:0000313" key="8">
    <source>
        <dbReference type="EMBL" id="RYO75381.1"/>
    </source>
</evidence>
<comment type="caution">
    <text evidence="8">The sequence shown here is derived from an EMBL/GenBank/DDBJ whole genome shotgun (WGS) entry which is preliminary data.</text>
</comment>
<feature type="region of interest" description="Disordered" evidence="6">
    <location>
        <begin position="271"/>
        <end position="292"/>
    </location>
</feature>
<reference evidence="8 9" key="1">
    <citation type="submission" date="2018-06" db="EMBL/GenBank/DDBJ databases">
        <title>Complete Genomes of Monosporascus.</title>
        <authorList>
            <person name="Robinson A.J."/>
            <person name="Natvig D.O."/>
        </authorList>
    </citation>
    <scope>NUCLEOTIDE SEQUENCE [LARGE SCALE GENOMIC DNA]</scope>
    <source>
        <strain evidence="8 9">CBS 609.92</strain>
    </source>
</reference>
<evidence type="ECO:0000259" key="7">
    <source>
        <dbReference type="PROSITE" id="PS51821"/>
    </source>
</evidence>
<dbReference type="Gene3D" id="2.60.40.3960">
    <property type="entry name" value="Velvet domain"/>
    <property type="match status" value="1"/>
</dbReference>
<evidence type="ECO:0000256" key="5">
    <source>
        <dbReference type="ARBA" id="ARBA00023242"/>
    </source>
</evidence>
<organism evidence="8 9">
    <name type="scientific">Monosporascus cannonballus</name>
    <dbReference type="NCBI Taxonomy" id="155416"/>
    <lineage>
        <taxon>Eukaryota</taxon>
        <taxon>Fungi</taxon>
        <taxon>Dikarya</taxon>
        <taxon>Ascomycota</taxon>
        <taxon>Pezizomycotina</taxon>
        <taxon>Sordariomycetes</taxon>
        <taxon>Xylariomycetidae</taxon>
        <taxon>Xylariales</taxon>
        <taxon>Xylariales incertae sedis</taxon>
        <taxon>Monosporascus</taxon>
    </lineage>
</organism>
<dbReference type="EMBL" id="QJNS01000704">
    <property type="protein sequence ID" value="RYO75381.1"/>
    <property type="molecule type" value="Genomic_DNA"/>
</dbReference>
<accession>A0ABY0GVN4</accession>
<feature type="compositionally biased region" description="Polar residues" evidence="6">
    <location>
        <begin position="108"/>
        <end position="117"/>
    </location>
</feature>
<dbReference type="PANTHER" id="PTHR33572">
    <property type="entry name" value="SPORE DEVELOPMENT REGULATOR VOSA"/>
    <property type="match status" value="1"/>
</dbReference>
<dbReference type="InterPro" id="IPR021740">
    <property type="entry name" value="Velvet"/>
</dbReference>
<proteinExistence type="predicted"/>
<feature type="compositionally biased region" description="Low complexity" evidence="6">
    <location>
        <begin position="437"/>
        <end position="454"/>
    </location>
</feature>
<name>A0ABY0GVN4_9PEZI</name>
<feature type="compositionally biased region" description="Polar residues" evidence="6">
    <location>
        <begin position="422"/>
        <end position="434"/>
    </location>
</feature>
<dbReference type="Pfam" id="PF11754">
    <property type="entry name" value="Velvet"/>
    <property type="match status" value="2"/>
</dbReference>
<protein>
    <recommendedName>
        <fullName evidence="7">Velvet domain-containing protein</fullName>
    </recommendedName>
</protein>
<dbReference type="InterPro" id="IPR037525">
    <property type="entry name" value="Velvet_dom"/>
</dbReference>